<sequence length="270" mass="31752">MKPNAYEDLIYQQRPGGYETDEDDYDHDEEEEEEENEEHEQDELPALLRLEMRGTRMDLDRDMLVSLPESLLLAMFPNGLVLSGDTHPVDFDPRYLEHVLQAYCKALSQHHLINHPLLASRQPIIILREDLEYFCVQTKKKNVCDAARIKLECGDWLRKQDTIFCALEKNIQKENNAAEQHLIDMLCEAGFDRRDRWGHRALEPLRTCVMSVSLVLLDMAEERLPTAQKLLLFWRKPARKCWWDSSTLHIKDTPVRVWARRTWTLELALV</sequence>
<organism evidence="2 3">
    <name type="scientific">Syncephalastrum racemosum</name>
    <name type="common">Filamentous fungus</name>
    <dbReference type="NCBI Taxonomy" id="13706"/>
    <lineage>
        <taxon>Eukaryota</taxon>
        <taxon>Fungi</taxon>
        <taxon>Fungi incertae sedis</taxon>
        <taxon>Mucoromycota</taxon>
        <taxon>Mucoromycotina</taxon>
        <taxon>Mucoromycetes</taxon>
        <taxon>Mucorales</taxon>
        <taxon>Syncephalastraceae</taxon>
        <taxon>Syncephalastrum</taxon>
    </lineage>
</organism>
<keyword evidence="3" id="KW-1185">Reference proteome</keyword>
<dbReference type="Proteomes" id="UP000242180">
    <property type="component" value="Unassembled WGS sequence"/>
</dbReference>
<reference evidence="2 3" key="1">
    <citation type="submission" date="2016-07" db="EMBL/GenBank/DDBJ databases">
        <title>Pervasive Adenine N6-methylation of Active Genes in Fungi.</title>
        <authorList>
            <consortium name="DOE Joint Genome Institute"/>
            <person name="Mondo S.J."/>
            <person name="Dannebaum R.O."/>
            <person name="Kuo R.C."/>
            <person name="Labutti K."/>
            <person name="Haridas S."/>
            <person name="Kuo A."/>
            <person name="Salamov A."/>
            <person name="Ahrendt S.R."/>
            <person name="Lipzen A."/>
            <person name="Sullivan W."/>
            <person name="Andreopoulos W.B."/>
            <person name="Clum A."/>
            <person name="Lindquist E."/>
            <person name="Daum C."/>
            <person name="Ramamoorthy G.K."/>
            <person name="Gryganskyi A."/>
            <person name="Culley D."/>
            <person name="Magnuson J.K."/>
            <person name="James T.Y."/>
            <person name="O'Malley M.A."/>
            <person name="Stajich J.E."/>
            <person name="Spatafora J.W."/>
            <person name="Visel A."/>
            <person name="Grigoriev I.V."/>
        </authorList>
    </citation>
    <scope>NUCLEOTIDE SEQUENCE [LARGE SCALE GENOMIC DNA]</scope>
    <source>
        <strain evidence="2 3">NRRL 2496</strain>
    </source>
</reference>
<name>A0A1X2H100_SYNRA</name>
<dbReference type="STRING" id="13706.A0A1X2H100"/>
<accession>A0A1X2H100</accession>
<protein>
    <recommendedName>
        <fullName evidence="4">Phosphatase activator</fullName>
    </recommendedName>
</protein>
<dbReference type="SUPFAM" id="SSF54695">
    <property type="entry name" value="POZ domain"/>
    <property type="match status" value="1"/>
</dbReference>
<dbReference type="OrthoDB" id="9451547at2759"/>
<dbReference type="InterPro" id="IPR011333">
    <property type="entry name" value="SKP1/BTB/POZ_sf"/>
</dbReference>
<dbReference type="EMBL" id="MCGN01000011">
    <property type="protein sequence ID" value="ORY91019.1"/>
    <property type="molecule type" value="Genomic_DNA"/>
</dbReference>
<gene>
    <name evidence="2" type="ORF">BCR43DRAFT_479733</name>
</gene>
<evidence type="ECO:0000313" key="3">
    <source>
        <dbReference type="Proteomes" id="UP000242180"/>
    </source>
</evidence>
<dbReference type="FunCoup" id="A0A1X2H100">
    <property type="interactions" value="157"/>
</dbReference>
<dbReference type="OMA" id="TIFCALE"/>
<evidence type="ECO:0000256" key="1">
    <source>
        <dbReference type="SAM" id="MobiDB-lite"/>
    </source>
</evidence>
<dbReference type="AlphaFoldDB" id="A0A1X2H100"/>
<comment type="caution">
    <text evidence="2">The sequence shown here is derived from an EMBL/GenBank/DDBJ whole genome shotgun (WGS) entry which is preliminary data.</text>
</comment>
<feature type="region of interest" description="Disordered" evidence="1">
    <location>
        <begin position="1"/>
        <end position="43"/>
    </location>
</feature>
<evidence type="ECO:0000313" key="2">
    <source>
        <dbReference type="EMBL" id="ORY91019.1"/>
    </source>
</evidence>
<dbReference type="InParanoid" id="A0A1X2H100"/>
<feature type="compositionally biased region" description="Acidic residues" evidence="1">
    <location>
        <begin position="19"/>
        <end position="43"/>
    </location>
</feature>
<evidence type="ECO:0008006" key="4">
    <source>
        <dbReference type="Google" id="ProtNLM"/>
    </source>
</evidence>
<proteinExistence type="predicted"/>